<feature type="region of interest" description="Disordered" evidence="1">
    <location>
        <begin position="231"/>
        <end position="258"/>
    </location>
</feature>
<organism evidence="2 3">
    <name type="scientific">Sphingomonas glacialis</name>
    <dbReference type="NCBI Taxonomy" id="658225"/>
    <lineage>
        <taxon>Bacteria</taxon>
        <taxon>Pseudomonadati</taxon>
        <taxon>Pseudomonadota</taxon>
        <taxon>Alphaproteobacteria</taxon>
        <taxon>Sphingomonadales</taxon>
        <taxon>Sphingomonadaceae</taxon>
        <taxon>Sphingomonas</taxon>
    </lineage>
</organism>
<reference evidence="3" key="1">
    <citation type="journal article" date="2019" name="Int. J. Syst. Evol. Microbiol.">
        <title>The Global Catalogue of Microorganisms (GCM) 10K type strain sequencing project: providing services to taxonomists for standard genome sequencing and annotation.</title>
        <authorList>
            <consortium name="The Broad Institute Genomics Platform"/>
            <consortium name="The Broad Institute Genome Sequencing Center for Infectious Disease"/>
            <person name="Wu L."/>
            <person name="Ma J."/>
        </authorList>
    </citation>
    <scope>NUCLEOTIDE SEQUENCE [LARGE SCALE GENOMIC DNA]</scope>
    <source>
        <strain evidence="3">CGMCC 1.8957</strain>
    </source>
</reference>
<gene>
    <name evidence="2" type="ORF">GCM10008023_05790</name>
</gene>
<proteinExistence type="predicted"/>
<comment type="caution">
    <text evidence="2">The sequence shown here is derived from an EMBL/GenBank/DDBJ whole genome shotgun (WGS) entry which is preliminary data.</text>
</comment>
<dbReference type="EMBL" id="BNAQ01000001">
    <property type="protein sequence ID" value="GHH09296.1"/>
    <property type="molecule type" value="Genomic_DNA"/>
</dbReference>
<sequence>MISGAGNNGDGVGRPSIAELMEREQARVDGILRRDRAGTKTERKRREALAEVKEGKFGNLADTALQPTPELLRTGEFAEYIPDKTDGTIRTVPTLRRVQHSRIIALHKRGVLDDDTFPACLWYRKAWEGCGFDLSATAAAWGEQIPGEKAYGHGGKTPAQVEARQNFRFAAAFIPDDMRKTFDLVVLEELTITDAAREARCRYTNVTVMLKLAAYLLRGGIGHVLPTREVGAPGGDVAPDPASQSTPEPRPDLDPRYLDERGYMRPYAEIKVILLGGELDGGEGL</sequence>
<keyword evidence="3" id="KW-1185">Reference proteome</keyword>
<protein>
    <submittedName>
        <fullName evidence="2">Uncharacterized protein</fullName>
    </submittedName>
</protein>
<feature type="compositionally biased region" description="Basic and acidic residues" evidence="1">
    <location>
        <begin position="249"/>
        <end position="258"/>
    </location>
</feature>
<dbReference type="Proteomes" id="UP000652430">
    <property type="component" value="Unassembled WGS sequence"/>
</dbReference>
<accession>A0ABQ3LBM7</accession>
<evidence type="ECO:0000313" key="3">
    <source>
        <dbReference type="Proteomes" id="UP000652430"/>
    </source>
</evidence>
<name>A0ABQ3LBM7_9SPHN</name>
<evidence type="ECO:0000313" key="2">
    <source>
        <dbReference type="EMBL" id="GHH09296.1"/>
    </source>
</evidence>
<evidence type="ECO:0000256" key="1">
    <source>
        <dbReference type="SAM" id="MobiDB-lite"/>
    </source>
</evidence>